<gene>
    <name evidence="9" type="ORF">EZH22_30970</name>
</gene>
<dbReference type="InterPro" id="IPR003738">
    <property type="entry name" value="SRAP"/>
</dbReference>
<dbReference type="EC" id="3.4.-.-" evidence="8"/>
<dbReference type="GO" id="GO:0006508">
    <property type="term" value="P:proteolysis"/>
    <property type="evidence" value="ECO:0007669"/>
    <property type="project" value="UniProtKB-KW"/>
</dbReference>
<dbReference type="PANTHER" id="PTHR13604:SF0">
    <property type="entry name" value="ABASIC SITE PROCESSING PROTEIN HMCES"/>
    <property type="match status" value="1"/>
</dbReference>
<evidence type="ECO:0000256" key="5">
    <source>
        <dbReference type="ARBA" id="ARBA00023124"/>
    </source>
</evidence>
<evidence type="ECO:0000256" key="6">
    <source>
        <dbReference type="ARBA" id="ARBA00023125"/>
    </source>
</evidence>
<evidence type="ECO:0000256" key="3">
    <source>
        <dbReference type="ARBA" id="ARBA00022763"/>
    </source>
</evidence>
<evidence type="ECO:0000256" key="1">
    <source>
        <dbReference type="ARBA" id="ARBA00008136"/>
    </source>
</evidence>
<evidence type="ECO:0000313" key="9">
    <source>
        <dbReference type="EMBL" id="QRG10262.1"/>
    </source>
</evidence>
<keyword evidence="7" id="KW-0456">Lyase</keyword>
<evidence type="ECO:0000256" key="2">
    <source>
        <dbReference type="ARBA" id="ARBA00022670"/>
    </source>
</evidence>
<geneLocation type="plasmid" evidence="9 10">
    <name>unnamed3</name>
</geneLocation>
<protein>
    <recommendedName>
        <fullName evidence="8">Abasic site processing protein</fullName>
        <ecNumber evidence="8">3.4.-.-</ecNumber>
    </recommendedName>
</protein>
<evidence type="ECO:0000256" key="7">
    <source>
        <dbReference type="ARBA" id="ARBA00023239"/>
    </source>
</evidence>
<keyword evidence="10" id="KW-1185">Reference proteome</keyword>
<accession>A0A974PUZ7</accession>
<comment type="similarity">
    <text evidence="1 8">Belongs to the SOS response-associated peptidase family.</text>
</comment>
<dbReference type="InterPro" id="IPR036590">
    <property type="entry name" value="SRAP-like"/>
</dbReference>
<dbReference type="PANTHER" id="PTHR13604">
    <property type="entry name" value="DC12-RELATED"/>
    <property type="match status" value="1"/>
</dbReference>
<dbReference type="Gene3D" id="3.90.1680.10">
    <property type="entry name" value="SOS response associated peptidase-like"/>
    <property type="match status" value="1"/>
</dbReference>
<dbReference type="EMBL" id="CP063365">
    <property type="protein sequence ID" value="QRG10262.1"/>
    <property type="molecule type" value="Genomic_DNA"/>
</dbReference>
<dbReference type="Proteomes" id="UP000596427">
    <property type="component" value="Plasmid unnamed3"/>
</dbReference>
<dbReference type="AlphaFoldDB" id="A0A974PUZ7"/>
<reference evidence="9 10" key="1">
    <citation type="submission" date="2020-10" db="EMBL/GenBank/DDBJ databases">
        <title>Degradation of 1,4-Dioxane by Xanthobacter sp. YN2, via a Novel Group-2 Soluble Di-Iron Monooxygenase.</title>
        <authorList>
            <person name="Ma F."/>
            <person name="Wang Y."/>
            <person name="Yang J."/>
            <person name="Guo H."/>
            <person name="Su D."/>
            <person name="Yu L."/>
        </authorList>
    </citation>
    <scope>NUCLEOTIDE SEQUENCE [LARGE SCALE GENOMIC DNA]</scope>
    <source>
        <strain evidence="9 10">YN2</strain>
        <plasmid evidence="9 10">unnamed3</plasmid>
    </source>
</reference>
<keyword evidence="4 8" id="KW-0378">Hydrolase</keyword>
<keyword evidence="5" id="KW-0190">Covalent protein-DNA linkage</keyword>
<keyword evidence="6" id="KW-0238">DNA-binding</keyword>
<evidence type="ECO:0000313" key="10">
    <source>
        <dbReference type="Proteomes" id="UP000596427"/>
    </source>
</evidence>
<proteinExistence type="inferred from homology"/>
<dbReference type="GO" id="GO:0106300">
    <property type="term" value="P:protein-DNA covalent cross-linking repair"/>
    <property type="evidence" value="ECO:0007669"/>
    <property type="project" value="InterPro"/>
</dbReference>
<keyword evidence="2 8" id="KW-0645">Protease</keyword>
<organism evidence="9 10">
    <name type="scientific">Xanthobacter dioxanivorans</name>
    <dbReference type="NCBI Taxonomy" id="2528964"/>
    <lineage>
        <taxon>Bacteria</taxon>
        <taxon>Pseudomonadati</taxon>
        <taxon>Pseudomonadota</taxon>
        <taxon>Alphaproteobacteria</taxon>
        <taxon>Hyphomicrobiales</taxon>
        <taxon>Xanthobacteraceae</taxon>
        <taxon>Xanthobacter</taxon>
    </lineage>
</organism>
<keyword evidence="9" id="KW-0614">Plasmid</keyword>
<dbReference type="GO" id="GO:0003697">
    <property type="term" value="F:single-stranded DNA binding"/>
    <property type="evidence" value="ECO:0007669"/>
    <property type="project" value="InterPro"/>
</dbReference>
<dbReference type="Pfam" id="PF02586">
    <property type="entry name" value="SRAP"/>
    <property type="match status" value="1"/>
</dbReference>
<evidence type="ECO:0000256" key="4">
    <source>
        <dbReference type="ARBA" id="ARBA00022801"/>
    </source>
</evidence>
<dbReference type="GO" id="GO:0008233">
    <property type="term" value="F:peptidase activity"/>
    <property type="evidence" value="ECO:0007669"/>
    <property type="project" value="UniProtKB-KW"/>
</dbReference>
<name>A0A974PUZ7_9HYPH</name>
<dbReference type="SUPFAM" id="SSF143081">
    <property type="entry name" value="BB1717-like"/>
    <property type="match status" value="1"/>
</dbReference>
<evidence type="ECO:0000256" key="8">
    <source>
        <dbReference type="RuleBase" id="RU364100"/>
    </source>
</evidence>
<sequence length="226" mass="25272">MKTWVTSRWKNPCLPGQLSVEINSLPEGGGNLRARYNIAPTTEVQILIAGEREPELVSARWGLVPSWWKKPLRGMPATFNARVETADTSPMFRGAFRARRCIIPASGFFEWTGEKSDRVPHYFSAADGGLLAFAGLWERWKSPEGELITSCTIVVRDADDWMDRYHDRMPAMLHPDDFAAWLDGTAGKDVLRRPPPALQEWIVARRVNKAGAGDEDPETIAPARGV</sequence>
<dbReference type="GO" id="GO:0016829">
    <property type="term" value="F:lyase activity"/>
    <property type="evidence" value="ECO:0007669"/>
    <property type="project" value="UniProtKB-KW"/>
</dbReference>
<keyword evidence="3" id="KW-0227">DNA damage</keyword>
<dbReference type="KEGG" id="xdi:EZH22_30970"/>